<feature type="non-terminal residue" evidence="1">
    <location>
        <position position="282"/>
    </location>
</feature>
<sequence length="282" mass="30601">LSLGRSLVIGGDAVVLFSIHMEAKTGRKRDRKESLARFEGTLNRPKHSQVVQATVFPRDLQSVHMASFVDGTGKRSASVVAVCCCEVVGRAAAAASVGEVATVAAATVVEARMGPSGKLRPRARIELSDDGGKIKYEPSCASLLANRRCSSLLFVGCTGGELLLLQLQQSPKITPGARRFTVVALKQSPILKITVFKRAEINVREKAALVGVLTNDSVSLYRVVWDSETVKLLAERTIEINVNETEYTLLGTVSCDGRSHDLWLFGGRKVRVWTGEETRPMH</sequence>
<dbReference type="Proteomes" id="UP001432322">
    <property type="component" value="Unassembled WGS sequence"/>
</dbReference>
<comment type="caution">
    <text evidence="1">The sequence shown here is derived from an EMBL/GenBank/DDBJ whole genome shotgun (WGS) entry which is preliminary data.</text>
</comment>
<dbReference type="EMBL" id="BTSY01000005">
    <property type="protein sequence ID" value="GMT29728.1"/>
    <property type="molecule type" value="Genomic_DNA"/>
</dbReference>
<proteinExistence type="predicted"/>
<evidence type="ECO:0000313" key="1">
    <source>
        <dbReference type="EMBL" id="GMT29728.1"/>
    </source>
</evidence>
<gene>
    <name evidence="1" type="ORF">PFISCL1PPCAC_21025</name>
</gene>
<accession>A0AAV5WHD1</accession>
<name>A0AAV5WHD1_9BILA</name>
<feature type="non-terminal residue" evidence="1">
    <location>
        <position position="1"/>
    </location>
</feature>
<dbReference type="AlphaFoldDB" id="A0AAV5WHD1"/>
<reference evidence="1" key="1">
    <citation type="submission" date="2023-10" db="EMBL/GenBank/DDBJ databases">
        <title>Genome assembly of Pristionchus species.</title>
        <authorList>
            <person name="Yoshida K."/>
            <person name="Sommer R.J."/>
        </authorList>
    </citation>
    <scope>NUCLEOTIDE SEQUENCE</scope>
    <source>
        <strain evidence="1">RS5133</strain>
    </source>
</reference>
<keyword evidence="2" id="KW-1185">Reference proteome</keyword>
<protein>
    <recommendedName>
        <fullName evidence="3">CNH domain-containing protein</fullName>
    </recommendedName>
</protein>
<organism evidence="1 2">
    <name type="scientific">Pristionchus fissidentatus</name>
    <dbReference type="NCBI Taxonomy" id="1538716"/>
    <lineage>
        <taxon>Eukaryota</taxon>
        <taxon>Metazoa</taxon>
        <taxon>Ecdysozoa</taxon>
        <taxon>Nematoda</taxon>
        <taxon>Chromadorea</taxon>
        <taxon>Rhabditida</taxon>
        <taxon>Rhabditina</taxon>
        <taxon>Diplogasteromorpha</taxon>
        <taxon>Diplogasteroidea</taxon>
        <taxon>Neodiplogasteridae</taxon>
        <taxon>Pristionchus</taxon>
    </lineage>
</organism>
<evidence type="ECO:0000313" key="2">
    <source>
        <dbReference type="Proteomes" id="UP001432322"/>
    </source>
</evidence>
<evidence type="ECO:0008006" key="3">
    <source>
        <dbReference type="Google" id="ProtNLM"/>
    </source>
</evidence>